<proteinExistence type="predicted"/>
<sequence length="501" mass="55751">MTGGSENNLREAFGAAQSLEACVLLLDQIDIIASNANKDKPGNIGRLASQLMSSLDLLGKSQFGQGCKEDSKLRGVIVIGTTHRIEDIDEGLRRAGRFDKELLINFPNDAAREEILKNLARSVNMENKEAVLGIVAKETPGYVGADLESLVRLACMVVFKRIFQSKEDRTTLDNEVKNVLNMLGTSLTEDQKKLFIVTKEDFDTARSQIKPSSIREGFATVPKVTWDDIGALSKVRAEINWSITYPINQPEIFRQFKMDAKATGVLLWGPPGCGKTLVAKAVANQSRLNFISVNGPELLNMYVGETERAVRLVFQRARNSAPCVIFFDEIDAIASTRSNTSNSSDARVVNQLLTEMDGVEGREGVYLVAATNRVDKIDPAILRPGRLERKVYVGIPELEEKIDILLKMSKNGTEPQIKDKDQTLRKICEMKKVENFSGADLSALLTQSSKIAIKEIMEGKMTECYLSERHFLEALQHMRASVTDKQMKLYFNQNIIHGESE</sequence>
<evidence type="ECO:0000313" key="2">
    <source>
        <dbReference type="WBParaSite" id="RSKR_0001069200.1"/>
    </source>
</evidence>
<protein>
    <submittedName>
        <fullName evidence="2">AAA domain-containing protein</fullName>
    </submittedName>
</protein>
<evidence type="ECO:0000313" key="1">
    <source>
        <dbReference type="Proteomes" id="UP000095286"/>
    </source>
</evidence>
<organism evidence="1 2">
    <name type="scientific">Rhabditophanes sp. KR3021</name>
    <dbReference type="NCBI Taxonomy" id="114890"/>
    <lineage>
        <taxon>Eukaryota</taxon>
        <taxon>Metazoa</taxon>
        <taxon>Ecdysozoa</taxon>
        <taxon>Nematoda</taxon>
        <taxon>Chromadorea</taxon>
        <taxon>Rhabditida</taxon>
        <taxon>Tylenchina</taxon>
        <taxon>Panagrolaimomorpha</taxon>
        <taxon>Strongyloidoidea</taxon>
        <taxon>Alloionematidae</taxon>
        <taxon>Rhabditophanes</taxon>
    </lineage>
</organism>
<reference evidence="2" key="1">
    <citation type="submission" date="2016-11" db="UniProtKB">
        <authorList>
            <consortium name="WormBaseParasite"/>
        </authorList>
    </citation>
    <scope>IDENTIFICATION</scope>
    <source>
        <strain evidence="2">KR3021</strain>
    </source>
</reference>
<dbReference type="Proteomes" id="UP000095286">
    <property type="component" value="Unplaced"/>
</dbReference>
<accession>A0AC35UFB4</accession>
<dbReference type="WBParaSite" id="RSKR_0001069200.1">
    <property type="protein sequence ID" value="RSKR_0001069200.1"/>
    <property type="gene ID" value="RSKR_0001069200"/>
</dbReference>
<name>A0AC35UFB4_9BILA</name>